<comment type="caution">
    <text evidence="2">The sequence shown here is derived from an EMBL/GenBank/DDBJ whole genome shotgun (WGS) entry which is preliminary data.</text>
</comment>
<sequence>MNRSSSELVRVELNHDIIPWSPIGCGDNNIQTPQSYGRDRRFNTTRDRLLQDLHEVSLPEIRERALDVLASLINDRRIVHNYDVHSEILMVMECVDNLFLAADKMMLSRNYLLARIRDQERLSSAHTHELISSSLVLRDPLFDLTSLSISRFYGSPSVLRGDDDLESIRSNLSRFGTSLDQPLKKETNVNSDQDLIRIEKVQEKIDRINAEIASKNASLQILDVATGTALGDLVSDVKLETDRRVGRTRRRGEASHPRGGPPRTRSPAMNNMDMEKESEKLIPPQGIRTPSARRESPTIPGTLLSPSCVGPVLSLPTGEGHKLATVETEPDRDPLDLTFVDCPSMLEEVLQAPP</sequence>
<evidence type="ECO:0000313" key="2">
    <source>
        <dbReference type="EMBL" id="KMQ90148.1"/>
    </source>
</evidence>
<feature type="region of interest" description="Disordered" evidence="1">
    <location>
        <begin position="242"/>
        <end position="270"/>
    </location>
</feature>
<protein>
    <submittedName>
        <fullName evidence="2">Helicase domain protein</fullName>
    </submittedName>
</protein>
<dbReference type="EMBL" id="LBMM01006977">
    <property type="protein sequence ID" value="KMQ90148.1"/>
    <property type="molecule type" value="Genomic_DNA"/>
</dbReference>
<dbReference type="AlphaFoldDB" id="A0A0J7KIA0"/>
<reference evidence="2 3" key="1">
    <citation type="submission" date="2015-04" db="EMBL/GenBank/DDBJ databases">
        <title>Lasius niger genome sequencing.</title>
        <authorList>
            <person name="Konorov E.A."/>
            <person name="Nikitin M.A."/>
            <person name="Kirill M.V."/>
            <person name="Chang P."/>
        </authorList>
    </citation>
    <scope>NUCLEOTIDE SEQUENCE [LARGE SCALE GENOMIC DNA]</scope>
    <source>
        <tissue evidence="2">Whole</tissue>
    </source>
</reference>
<proteinExistence type="predicted"/>
<evidence type="ECO:0000313" key="3">
    <source>
        <dbReference type="Proteomes" id="UP000036403"/>
    </source>
</evidence>
<keyword evidence="2" id="KW-0378">Hydrolase</keyword>
<dbReference type="GO" id="GO:0004386">
    <property type="term" value="F:helicase activity"/>
    <property type="evidence" value="ECO:0007669"/>
    <property type="project" value="UniProtKB-KW"/>
</dbReference>
<name>A0A0J7KIA0_LASNI</name>
<feature type="region of interest" description="Disordered" evidence="1">
    <location>
        <begin position="284"/>
        <end position="305"/>
    </location>
</feature>
<feature type="compositionally biased region" description="Basic and acidic residues" evidence="1">
    <location>
        <begin position="242"/>
        <end position="256"/>
    </location>
</feature>
<dbReference type="PaxDb" id="67767-A0A0J7KIA0"/>
<evidence type="ECO:0000256" key="1">
    <source>
        <dbReference type="SAM" id="MobiDB-lite"/>
    </source>
</evidence>
<accession>A0A0J7KIA0</accession>
<keyword evidence="2" id="KW-0347">Helicase</keyword>
<keyword evidence="2" id="KW-0547">Nucleotide-binding</keyword>
<gene>
    <name evidence="2" type="ORF">RF55_10118</name>
</gene>
<dbReference type="Proteomes" id="UP000036403">
    <property type="component" value="Unassembled WGS sequence"/>
</dbReference>
<keyword evidence="3" id="KW-1185">Reference proteome</keyword>
<organism evidence="2 3">
    <name type="scientific">Lasius niger</name>
    <name type="common">Black garden ant</name>
    <dbReference type="NCBI Taxonomy" id="67767"/>
    <lineage>
        <taxon>Eukaryota</taxon>
        <taxon>Metazoa</taxon>
        <taxon>Ecdysozoa</taxon>
        <taxon>Arthropoda</taxon>
        <taxon>Hexapoda</taxon>
        <taxon>Insecta</taxon>
        <taxon>Pterygota</taxon>
        <taxon>Neoptera</taxon>
        <taxon>Endopterygota</taxon>
        <taxon>Hymenoptera</taxon>
        <taxon>Apocrita</taxon>
        <taxon>Aculeata</taxon>
        <taxon>Formicoidea</taxon>
        <taxon>Formicidae</taxon>
        <taxon>Formicinae</taxon>
        <taxon>Lasius</taxon>
        <taxon>Lasius</taxon>
    </lineage>
</organism>
<keyword evidence="2" id="KW-0067">ATP-binding</keyword>